<reference evidence="2 3" key="1">
    <citation type="journal article" date="2019" name="Int. J. Syst. Evol. Microbiol.">
        <title>The Global Catalogue of Microorganisms (GCM) 10K type strain sequencing project: providing services to taxonomists for standard genome sequencing and annotation.</title>
        <authorList>
            <consortium name="The Broad Institute Genomics Platform"/>
            <consortium name="The Broad Institute Genome Sequencing Center for Infectious Disease"/>
            <person name="Wu L."/>
            <person name="Ma J."/>
        </authorList>
    </citation>
    <scope>NUCLEOTIDE SEQUENCE [LARGE SCALE GENOMIC DNA]</scope>
    <source>
        <strain evidence="2 3">JCM 1417</strain>
    </source>
</reference>
<keyword evidence="1" id="KW-0812">Transmembrane</keyword>
<evidence type="ECO:0000313" key="3">
    <source>
        <dbReference type="Proteomes" id="UP001501047"/>
    </source>
</evidence>
<proteinExistence type="predicted"/>
<gene>
    <name evidence="2" type="ORF">GCM10008908_03690</name>
</gene>
<evidence type="ECO:0000313" key="2">
    <source>
        <dbReference type="EMBL" id="GAA0766235.1"/>
    </source>
</evidence>
<dbReference type="Proteomes" id="UP001501047">
    <property type="component" value="Unassembled WGS sequence"/>
</dbReference>
<keyword evidence="3" id="KW-1185">Reference proteome</keyword>
<accession>A0ABN1KGN4</accession>
<sequence length="77" mass="8953">MIVEVDLYYKIRTLHGDGESIRAISRRLVVSRLAVKKYCQGNTHPDVRKRITVNLMSLLMMSETFLLIVLMKTRSRS</sequence>
<dbReference type="EMBL" id="BAAACI010000001">
    <property type="protein sequence ID" value="GAA0766235.1"/>
    <property type="molecule type" value="Genomic_DNA"/>
</dbReference>
<name>A0ABN1KGN4_CLOSU</name>
<comment type="caution">
    <text evidence="2">The sequence shown here is derived from an EMBL/GenBank/DDBJ whole genome shotgun (WGS) entry which is preliminary data.</text>
</comment>
<keyword evidence="1" id="KW-1133">Transmembrane helix</keyword>
<keyword evidence="1" id="KW-0472">Membrane</keyword>
<evidence type="ECO:0008006" key="4">
    <source>
        <dbReference type="Google" id="ProtNLM"/>
    </source>
</evidence>
<evidence type="ECO:0000256" key="1">
    <source>
        <dbReference type="SAM" id="Phobius"/>
    </source>
</evidence>
<organism evidence="2 3">
    <name type="scientific">Clostridium subterminale</name>
    <dbReference type="NCBI Taxonomy" id="1550"/>
    <lineage>
        <taxon>Bacteria</taxon>
        <taxon>Bacillati</taxon>
        <taxon>Bacillota</taxon>
        <taxon>Clostridia</taxon>
        <taxon>Eubacteriales</taxon>
        <taxon>Clostridiaceae</taxon>
        <taxon>Clostridium</taxon>
    </lineage>
</organism>
<protein>
    <recommendedName>
        <fullName evidence="4">Resolvase HTH domain-containing protein</fullName>
    </recommendedName>
</protein>
<feature type="transmembrane region" description="Helical" evidence="1">
    <location>
        <begin position="51"/>
        <end position="71"/>
    </location>
</feature>